<keyword evidence="3 5" id="KW-0863">Zinc-finger</keyword>
<keyword evidence="4" id="KW-0862">Zinc</keyword>
<keyword evidence="8" id="KW-1185">Reference proteome</keyword>
<dbReference type="GO" id="GO:0016757">
    <property type="term" value="F:glycosyltransferase activity"/>
    <property type="evidence" value="ECO:0007669"/>
    <property type="project" value="InterPro"/>
</dbReference>
<name>A0A7J6UME7_PEROL</name>
<organism evidence="7 8">
    <name type="scientific">Perkinsus olseni</name>
    <name type="common">Perkinsus atlanticus</name>
    <dbReference type="NCBI Taxonomy" id="32597"/>
    <lineage>
        <taxon>Eukaryota</taxon>
        <taxon>Sar</taxon>
        <taxon>Alveolata</taxon>
        <taxon>Perkinsozoa</taxon>
        <taxon>Perkinsea</taxon>
        <taxon>Perkinsida</taxon>
        <taxon>Perkinsidae</taxon>
        <taxon>Perkinsus</taxon>
    </lineage>
</organism>
<dbReference type="PANTHER" id="PTHR11062:SF391">
    <property type="entry name" value="PIN DOMAIN-CONTAINING PROTEIN"/>
    <property type="match status" value="1"/>
</dbReference>
<dbReference type="GO" id="GO:0008270">
    <property type="term" value="F:zinc ion binding"/>
    <property type="evidence" value="ECO:0007669"/>
    <property type="project" value="UniProtKB-KW"/>
</dbReference>
<dbReference type="Gene3D" id="3.30.40.10">
    <property type="entry name" value="Zinc/RING finger domain, C3HC4 (zinc finger)"/>
    <property type="match status" value="1"/>
</dbReference>
<evidence type="ECO:0000259" key="6">
    <source>
        <dbReference type="PROSITE" id="PS50089"/>
    </source>
</evidence>
<evidence type="ECO:0000256" key="1">
    <source>
        <dbReference type="ARBA" id="ARBA00010271"/>
    </source>
</evidence>
<evidence type="ECO:0000256" key="5">
    <source>
        <dbReference type="PROSITE-ProRule" id="PRU00175"/>
    </source>
</evidence>
<sequence length="494" mass="56061">QLLRSPCRTRAAEQARWFYVPVYFSCLDLHLADPDEVHAALMGIMTYWDTQAERHLIPLLSEIWKLSAWPRYRKARFVVVEALPVQCSDDNSCRHCPVGRCFKPDWDIVLPSATTRVQAERLGVFARLAVDREYLVVGHFEHANTSNGHALAQSYRSVNETTRLDLIRSLQGVDGRVSVGGPNLRYGFLHGNSHFCLAPRGRGWWTMRVFEAIAYSRCIPVILSDHVRLPFTQWIDWSSIAVKWPMDKADVRLYEYLSNLSEAFVRNMHRAVDVHACWFDWHHVDWYGSTSVEFEEAELARVFSRCSINVRLMSQYMIDYWDWASTRIAQVVPQVVMRVKPREGSSGCVLAPLECGICCNDYDDSRHRPMVLTRCGHSVCAKCMESVTSNSWLFGKYVTCPYCRHATHVAKAVTNYAVLETIVSIPDDPPTDHVRDLAILTMGVTGGVVLTLIFGEKTAAMIAVLLGCAAWHIEDVADISNAVSYTGQHKTSRK</sequence>
<evidence type="ECO:0000256" key="2">
    <source>
        <dbReference type="ARBA" id="ARBA00022723"/>
    </source>
</evidence>
<dbReference type="AlphaFoldDB" id="A0A7J6UME7"/>
<dbReference type="SMART" id="SM00184">
    <property type="entry name" value="RING"/>
    <property type="match status" value="1"/>
</dbReference>
<protein>
    <recommendedName>
        <fullName evidence="6">RING-type domain-containing protein</fullName>
    </recommendedName>
</protein>
<dbReference type="Pfam" id="PF03016">
    <property type="entry name" value="Exostosin_GT47"/>
    <property type="match status" value="1"/>
</dbReference>
<dbReference type="PROSITE" id="PS00518">
    <property type="entry name" value="ZF_RING_1"/>
    <property type="match status" value="1"/>
</dbReference>
<gene>
    <name evidence="7" type="ORF">FOZ63_032900</name>
</gene>
<dbReference type="SUPFAM" id="SSF57850">
    <property type="entry name" value="RING/U-box"/>
    <property type="match status" value="1"/>
</dbReference>
<proteinExistence type="inferred from homology"/>
<dbReference type="InterPro" id="IPR040911">
    <property type="entry name" value="Exostosin_GT47"/>
</dbReference>
<feature type="non-terminal residue" evidence="7">
    <location>
        <position position="1"/>
    </location>
</feature>
<comment type="similarity">
    <text evidence="1">Belongs to the glycosyltransferase 47 family.</text>
</comment>
<evidence type="ECO:0000313" key="7">
    <source>
        <dbReference type="EMBL" id="KAF4758413.1"/>
    </source>
</evidence>
<keyword evidence="2" id="KW-0479">Metal-binding</keyword>
<accession>A0A7J6UME7</accession>
<dbReference type="InterPro" id="IPR001841">
    <property type="entry name" value="Znf_RING"/>
</dbReference>
<dbReference type="Pfam" id="PF14634">
    <property type="entry name" value="zf-RING_5"/>
    <property type="match status" value="1"/>
</dbReference>
<feature type="domain" description="RING-type" evidence="6">
    <location>
        <begin position="355"/>
        <end position="404"/>
    </location>
</feature>
<reference evidence="7 8" key="1">
    <citation type="submission" date="2020-04" db="EMBL/GenBank/DDBJ databases">
        <title>Perkinsus olseni comparative genomics.</title>
        <authorList>
            <person name="Bogema D.R."/>
        </authorList>
    </citation>
    <scope>NUCLEOTIDE SEQUENCE [LARGE SCALE GENOMIC DNA]</scope>
    <source>
        <strain evidence="7 8">ATCC PRA-207</strain>
    </source>
</reference>
<dbReference type="InterPro" id="IPR013083">
    <property type="entry name" value="Znf_RING/FYVE/PHD"/>
</dbReference>
<comment type="caution">
    <text evidence="7">The sequence shown here is derived from an EMBL/GenBank/DDBJ whole genome shotgun (WGS) entry which is preliminary data.</text>
</comment>
<dbReference type="EMBL" id="JABANO010001467">
    <property type="protein sequence ID" value="KAF4758413.1"/>
    <property type="molecule type" value="Genomic_DNA"/>
</dbReference>
<dbReference type="PROSITE" id="PS50089">
    <property type="entry name" value="ZF_RING_2"/>
    <property type="match status" value="1"/>
</dbReference>
<dbReference type="InterPro" id="IPR004263">
    <property type="entry name" value="Exostosin"/>
</dbReference>
<evidence type="ECO:0000256" key="3">
    <source>
        <dbReference type="ARBA" id="ARBA00022771"/>
    </source>
</evidence>
<dbReference type="PANTHER" id="PTHR11062">
    <property type="entry name" value="EXOSTOSIN HEPARAN SULFATE GLYCOSYLTRANSFERASE -RELATED"/>
    <property type="match status" value="1"/>
</dbReference>
<dbReference type="Proteomes" id="UP000553632">
    <property type="component" value="Unassembled WGS sequence"/>
</dbReference>
<dbReference type="InterPro" id="IPR017907">
    <property type="entry name" value="Znf_RING_CS"/>
</dbReference>
<evidence type="ECO:0000256" key="4">
    <source>
        <dbReference type="ARBA" id="ARBA00022833"/>
    </source>
</evidence>
<evidence type="ECO:0000313" key="8">
    <source>
        <dbReference type="Proteomes" id="UP000553632"/>
    </source>
</evidence>